<dbReference type="SUPFAM" id="SSF53807">
    <property type="entry name" value="Helical backbone' metal receptor"/>
    <property type="match status" value="1"/>
</dbReference>
<protein>
    <submittedName>
        <fullName evidence="4">Zinc transport system substrate-binding protein</fullName>
    </submittedName>
</protein>
<gene>
    <name evidence="4" type="ORF">SAMN05444362_1055</name>
</gene>
<dbReference type="EMBL" id="FQUC01000005">
    <property type="protein sequence ID" value="SHF27876.1"/>
    <property type="molecule type" value="Genomic_DNA"/>
</dbReference>
<organism evidence="4 5">
    <name type="scientific">Dysgonomonas macrotermitis</name>
    <dbReference type="NCBI Taxonomy" id="1346286"/>
    <lineage>
        <taxon>Bacteria</taxon>
        <taxon>Pseudomonadati</taxon>
        <taxon>Bacteroidota</taxon>
        <taxon>Bacteroidia</taxon>
        <taxon>Bacteroidales</taxon>
        <taxon>Dysgonomonadaceae</taxon>
        <taxon>Dysgonomonas</taxon>
    </lineage>
</organism>
<dbReference type="GO" id="GO:0046872">
    <property type="term" value="F:metal ion binding"/>
    <property type="evidence" value="ECO:0007669"/>
    <property type="project" value="InterPro"/>
</dbReference>
<dbReference type="Pfam" id="PF01297">
    <property type="entry name" value="ZnuA"/>
    <property type="match status" value="1"/>
</dbReference>
<sequence>MKYLYFIFIVFIIYSLSACTPPSKQEEKMISVSIDPQKYFLEQIVGNKFTVNTAIPSGSNPETYDPSPSQMVNIGRSQIYFKVGNLGFENTWLNNISVNNPSLKIIDCSAGIKVIADDHGHPNGDPHIWSSTKTALTVSTTMYNAMIEADPKNKDFYLDRFKNLERTIQQTDSIVKHYLSEAPSKSFIIYHPALSYFAEQYGLKQYSIEVEGKAPTPQQIAQLVKKAKQENIKVIFVQEEYDIKNAEPIAKETGAKLVTINPLSYNWNEELIKIAKAISDKHNE</sequence>
<keyword evidence="2" id="KW-0813">Transport</keyword>
<evidence type="ECO:0000256" key="1">
    <source>
        <dbReference type="ARBA" id="ARBA00011028"/>
    </source>
</evidence>
<keyword evidence="5" id="KW-1185">Reference proteome</keyword>
<dbReference type="InterPro" id="IPR050492">
    <property type="entry name" value="Bact_metal-bind_prot9"/>
</dbReference>
<keyword evidence="3" id="KW-0732">Signal</keyword>
<dbReference type="InterPro" id="IPR006127">
    <property type="entry name" value="ZnuA-like"/>
</dbReference>
<evidence type="ECO:0000313" key="5">
    <source>
        <dbReference type="Proteomes" id="UP000184480"/>
    </source>
</evidence>
<dbReference type="AlphaFoldDB" id="A0A1M5ACW2"/>
<name>A0A1M5ACW2_9BACT</name>
<evidence type="ECO:0000256" key="3">
    <source>
        <dbReference type="ARBA" id="ARBA00022729"/>
    </source>
</evidence>
<comment type="similarity">
    <text evidence="1">Belongs to the bacterial solute-binding protein 9 family.</text>
</comment>
<proteinExistence type="inferred from homology"/>
<dbReference type="PANTHER" id="PTHR42953">
    <property type="entry name" value="HIGH-AFFINITY ZINC UPTAKE SYSTEM PROTEIN ZNUA-RELATED"/>
    <property type="match status" value="1"/>
</dbReference>
<reference evidence="5" key="1">
    <citation type="submission" date="2016-11" db="EMBL/GenBank/DDBJ databases">
        <authorList>
            <person name="Varghese N."/>
            <person name="Submissions S."/>
        </authorList>
    </citation>
    <scope>NUCLEOTIDE SEQUENCE [LARGE SCALE GENOMIC DNA]</scope>
    <source>
        <strain evidence="5">DSM 27370</strain>
    </source>
</reference>
<dbReference type="PROSITE" id="PS51257">
    <property type="entry name" value="PROKAR_LIPOPROTEIN"/>
    <property type="match status" value="1"/>
</dbReference>
<dbReference type="RefSeq" id="WP_062184889.1">
    <property type="nucleotide sequence ID" value="NZ_BBXL01000032.1"/>
</dbReference>
<evidence type="ECO:0000256" key="2">
    <source>
        <dbReference type="ARBA" id="ARBA00022448"/>
    </source>
</evidence>
<evidence type="ECO:0000313" key="4">
    <source>
        <dbReference type="EMBL" id="SHF27876.1"/>
    </source>
</evidence>
<dbReference type="OrthoDB" id="9810636at2"/>
<dbReference type="GO" id="GO:0030001">
    <property type="term" value="P:metal ion transport"/>
    <property type="evidence" value="ECO:0007669"/>
    <property type="project" value="InterPro"/>
</dbReference>
<accession>A0A1M5ACW2</accession>
<dbReference type="PANTHER" id="PTHR42953:SF3">
    <property type="entry name" value="HIGH-AFFINITY ZINC UPTAKE SYSTEM PROTEIN ZNUA"/>
    <property type="match status" value="1"/>
</dbReference>
<dbReference type="Gene3D" id="3.40.50.1980">
    <property type="entry name" value="Nitrogenase molybdenum iron protein domain"/>
    <property type="match status" value="2"/>
</dbReference>
<dbReference type="Proteomes" id="UP000184480">
    <property type="component" value="Unassembled WGS sequence"/>
</dbReference>
<dbReference type="STRING" id="1346286.SAMN05444362_1055"/>